<comment type="subcellular location">
    <subcellularLocation>
        <location evidence="1">Endomembrane system</location>
    </subcellularLocation>
</comment>
<dbReference type="Pfam" id="PF11916">
    <property type="entry name" value="Vac14_Fig4_bd"/>
    <property type="match status" value="1"/>
</dbReference>
<dbReference type="Pfam" id="PF12755">
    <property type="entry name" value="Vac14_Fab1_bd"/>
    <property type="match status" value="1"/>
</dbReference>
<dbReference type="AlphaFoldDB" id="A0A0D2XVZ3"/>
<dbReference type="InterPro" id="IPR021841">
    <property type="entry name" value="VAC14_Fig4p-bd"/>
</dbReference>
<protein>
    <submittedName>
        <fullName evidence="6">Uncharacterized protein</fullName>
    </submittedName>
</protein>
<evidence type="ECO:0000313" key="7">
    <source>
        <dbReference type="Proteomes" id="UP000002489"/>
    </source>
</evidence>
<accession>A0A0D2XVZ3</accession>
<dbReference type="STRING" id="426428.A0A0D2XVZ3"/>
<reference evidence="7" key="1">
    <citation type="journal article" date="2012" name="Mol. Plant Microbe Interact.">
        <title>A highly conserved effector in Fusarium oxysporum is required for full virulence on Arabidopsis.</title>
        <authorList>
            <person name="Thatcher L.F."/>
            <person name="Gardiner D.M."/>
            <person name="Kazan K."/>
            <person name="Manners J."/>
        </authorList>
    </citation>
    <scope>NUCLEOTIDE SEQUENCE [LARGE SCALE GENOMIC DNA]</scope>
    <source>
        <strain evidence="7">Fo5176</strain>
    </source>
</reference>
<dbReference type="InterPro" id="IPR016024">
    <property type="entry name" value="ARM-type_fold"/>
</dbReference>
<feature type="compositionally biased region" description="Polar residues" evidence="5">
    <location>
        <begin position="470"/>
        <end position="480"/>
    </location>
</feature>
<name>A0A0D2XVZ3_FUSOF</name>
<evidence type="ECO:0000256" key="5">
    <source>
        <dbReference type="SAM" id="MobiDB-lite"/>
    </source>
</evidence>
<feature type="region of interest" description="Disordered" evidence="5">
    <location>
        <begin position="285"/>
        <end position="330"/>
    </location>
</feature>
<dbReference type="PANTHER" id="PTHR16023:SF0">
    <property type="entry name" value="PROTEIN VAC14 HOMOLOG"/>
    <property type="match status" value="1"/>
</dbReference>
<dbReference type="Proteomes" id="UP000002489">
    <property type="component" value="Unassembled WGS sequence"/>
</dbReference>
<dbReference type="GO" id="GO:0000329">
    <property type="term" value="C:fungal-type vacuole membrane"/>
    <property type="evidence" value="ECO:0007669"/>
    <property type="project" value="TreeGrafter"/>
</dbReference>
<dbReference type="VEuPathDB" id="FungiDB:FOXG_08157"/>
<dbReference type="GO" id="GO:0010008">
    <property type="term" value="C:endosome membrane"/>
    <property type="evidence" value="ECO:0007669"/>
    <property type="project" value="TreeGrafter"/>
</dbReference>
<evidence type="ECO:0000256" key="2">
    <source>
        <dbReference type="ARBA" id="ARBA00010225"/>
    </source>
</evidence>
<keyword evidence="3" id="KW-0677">Repeat</keyword>
<feature type="region of interest" description="Disordered" evidence="5">
    <location>
        <begin position="853"/>
        <end position="899"/>
    </location>
</feature>
<feature type="region of interest" description="Disordered" evidence="5">
    <location>
        <begin position="419"/>
        <end position="480"/>
    </location>
</feature>
<dbReference type="InterPro" id="IPR026825">
    <property type="entry name" value="Vac14"/>
</dbReference>
<evidence type="ECO:0000256" key="1">
    <source>
        <dbReference type="ARBA" id="ARBA00004308"/>
    </source>
</evidence>
<feature type="compositionally biased region" description="Low complexity" evidence="5">
    <location>
        <begin position="451"/>
        <end position="461"/>
    </location>
</feature>
<feature type="compositionally biased region" description="Acidic residues" evidence="5">
    <location>
        <begin position="304"/>
        <end position="325"/>
    </location>
</feature>
<gene>
    <name evidence="6" type="primary">28949805</name>
</gene>
<proteinExistence type="inferred from homology"/>
<evidence type="ECO:0000256" key="4">
    <source>
        <dbReference type="ARBA" id="ARBA00023136"/>
    </source>
</evidence>
<evidence type="ECO:0000256" key="3">
    <source>
        <dbReference type="ARBA" id="ARBA00022737"/>
    </source>
</evidence>
<evidence type="ECO:0000313" key="6">
    <source>
        <dbReference type="EnsemblFungi" id="FOXG_08157P0"/>
    </source>
</evidence>
<dbReference type="EnsemblFungi" id="FOXG_08157T0">
    <property type="protein sequence ID" value="FOXG_08157P0"/>
    <property type="gene ID" value="FOXG_08157"/>
</dbReference>
<organism evidence="6 7">
    <name type="scientific">Fusarium oxysporum (strain Fo5176)</name>
    <name type="common">Fusarium vascular wilt</name>
    <dbReference type="NCBI Taxonomy" id="660025"/>
    <lineage>
        <taxon>Eukaryota</taxon>
        <taxon>Fungi</taxon>
        <taxon>Dikarya</taxon>
        <taxon>Ascomycota</taxon>
        <taxon>Pezizomycotina</taxon>
        <taxon>Sordariomycetes</taxon>
        <taxon>Hypocreomycetidae</taxon>
        <taxon>Hypocreales</taxon>
        <taxon>Nectriaceae</taxon>
        <taxon>Fusarium</taxon>
        <taxon>Fusarium oxysporum species complex</taxon>
    </lineage>
</organism>
<dbReference type="SUPFAM" id="SSF48371">
    <property type="entry name" value="ARM repeat"/>
    <property type="match status" value="1"/>
</dbReference>
<comment type="similarity">
    <text evidence="2">Belongs to the VAC14 family.</text>
</comment>
<dbReference type="PANTHER" id="PTHR16023">
    <property type="entry name" value="TAX1 BINDING PROTEIN-RELATED"/>
    <property type="match status" value="1"/>
</dbReference>
<dbReference type="InterPro" id="IPR011989">
    <property type="entry name" value="ARM-like"/>
</dbReference>
<sequence>MDANIQRALNDKLYDKRKIGALELERVIRDLVSVKDYQRVHDILEQLCNDYAYAVHQPHARNGGLIGLAAAAIALGPELPRYLAKIVPPVLACFTDQDARVRYYACEAMYNIAKVAKGEILVYFNSIFDQLCKLGADSELSVKNGAELLDRLVKDIVSESAASYVSILEAPPEFDGDDKVSLGENSHLPTAFSLPRFIPLLKERIWVINPFTRQFLVGWITLLDSIPDLELVTYLPDFLGGLLKFLSDQNSDVRVATQTCLDKFLNEIKRIARIKKGILESKRSKEGAKRKRQDSIDSESINPDFEEGDELDSNAALDDDDDGSGEDWIPGQDVEINYKEILQILTATLDSPLEEDCLLESLRWVVEFLDICPEEVLPFTPKILAHMLPAMASTKETIHQAATRVNTCLMDYVVSLSDDSELSQPPPPAQPPQHLSTSRLPVLGEKGTEGNNSNRASLSSSRDLDLRSPTPAQSRSISTPADINITQTQADLDYAAAVNSLTLLFLNDHEATRVAALTWLIMLHRKAPRKVLAFNDGTFPALLKTLSDPSDAVVTKDLQLLSQISRNTEDDYFANFMVNLLQLFSTDRKLLETRGNLIIRQLCLSLSPERIYRTLADCIEKEEDVEFASIMVQNLNNNLITAPQLADVRKRLRNLETKDGQTLFVALFRSWCYNAVATFSLCLLAQAYEQAYNLLQIFGELDMTVNMLIQVDKLVQLIESPVFTYLRLQLLEPEKYPYLYKCMYGILMLLPQSSAFAALKNRLNSVSSIGYLHAAPRTAPPTTSSSNFDRPNRLKSREDGNIRWVELLEKFRSVQERARRAQRQNNMDGDEIPPMGVSELRIGDGAVDVKGKETRGVGLQTIPQKEPAPAPPVPAKRIGLGRQFGRLGGAVAGKGRRNP</sequence>
<dbReference type="GO" id="GO:0006661">
    <property type="term" value="P:phosphatidylinositol biosynthetic process"/>
    <property type="evidence" value="ECO:0007669"/>
    <property type="project" value="InterPro"/>
</dbReference>
<keyword evidence="4" id="KW-0472">Membrane</keyword>
<dbReference type="PROSITE" id="PS50077">
    <property type="entry name" value="HEAT_REPEAT"/>
    <property type="match status" value="1"/>
</dbReference>
<dbReference type="GO" id="GO:0070772">
    <property type="term" value="C:PAS complex"/>
    <property type="evidence" value="ECO:0007669"/>
    <property type="project" value="InterPro"/>
</dbReference>
<reference evidence="6" key="2">
    <citation type="submission" date="2025-08" db="UniProtKB">
        <authorList>
            <consortium name="EnsemblFungi"/>
        </authorList>
    </citation>
    <scope>IDENTIFICATION</scope>
    <source>
        <strain evidence="6">4287 / CBS 123668 / FGSC 9935 / NRRL 34936</strain>
    </source>
</reference>
<dbReference type="InterPro" id="IPR021133">
    <property type="entry name" value="HEAT_type_2"/>
</dbReference>
<dbReference type="Gene3D" id="1.25.10.10">
    <property type="entry name" value="Leucine-rich Repeat Variant"/>
    <property type="match status" value="2"/>
</dbReference>